<accession>A0ACB8AU52</accession>
<protein>
    <submittedName>
        <fullName evidence="1">Uncharacterized protein</fullName>
    </submittedName>
</protein>
<evidence type="ECO:0000313" key="2">
    <source>
        <dbReference type="Proteomes" id="UP000790709"/>
    </source>
</evidence>
<dbReference type="EMBL" id="MU267425">
    <property type="protein sequence ID" value="KAH7916946.1"/>
    <property type="molecule type" value="Genomic_DNA"/>
</dbReference>
<reference evidence="1" key="1">
    <citation type="journal article" date="2021" name="New Phytol.">
        <title>Evolutionary innovations through gain and loss of genes in the ectomycorrhizal Boletales.</title>
        <authorList>
            <person name="Wu G."/>
            <person name="Miyauchi S."/>
            <person name="Morin E."/>
            <person name="Kuo A."/>
            <person name="Drula E."/>
            <person name="Varga T."/>
            <person name="Kohler A."/>
            <person name="Feng B."/>
            <person name="Cao Y."/>
            <person name="Lipzen A."/>
            <person name="Daum C."/>
            <person name="Hundley H."/>
            <person name="Pangilinan J."/>
            <person name="Johnson J."/>
            <person name="Barry K."/>
            <person name="LaButti K."/>
            <person name="Ng V."/>
            <person name="Ahrendt S."/>
            <person name="Min B."/>
            <person name="Choi I.G."/>
            <person name="Park H."/>
            <person name="Plett J.M."/>
            <person name="Magnuson J."/>
            <person name="Spatafora J.W."/>
            <person name="Nagy L.G."/>
            <person name="Henrissat B."/>
            <person name="Grigoriev I.V."/>
            <person name="Yang Z.L."/>
            <person name="Xu J."/>
            <person name="Martin F.M."/>
        </authorList>
    </citation>
    <scope>NUCLEOTIDE SEQUENCE</scope>
    <source>
        <strain evidence="1">KUC20120723A-06</strain>
    </source>
</reference>
<dbReference type="Proteomes" id="UP000790709">
    <property type="component" value="Unassembled WGS sequence"/>
</dbReference>
<name>A0ACB8AU52_9AGAM</name>
<sequence>MHRDALSLIGFLALPKTTKERASTPEFHKFQRQLFHSSPARILEHLKPTMTTPKVARFGDGHYRRVIYGLGPYIADYEEQVLLACIVKNWCAQYIVVGVIIGIV</sequence>
<proteinExistence type="predicted"/>
<gene>
    <name evidence="1" type="ORF">BV22DRAFT_1135857</name>
</gene>
<comment type="caution">
    <text evidence="1">The sequence shown here is derived from an EMBL/GenBank/DDBJ whole genome shotgun (WGS) entry which is preliminary data.</text>
</comment>
<evidence type="ECO:0000313" key="1">
    <source>
        <dbReference type="EMBL" id="KAH7916946.1"/>
    </source>
</evidence>
<keyword evidence="2" id="KW-1185">Reference proteome</keyword>
<organism evidence="1 2">
    <name type="scientific">Leucogyrophana mollusca</name>
    <dbReference type="NCBI Taxonomy" id="85980"/>
    <lineage>
        <taxon>Eukaryota</taxon>
        <taxon>Fungi</taxon>
        <taxon>Dikarya</taxon>
        <taxon>Basidiomycota</taxon>
        <taxon>Agaricomycotina</taxon>
        <taxon>Agaricomycetes</taxon>
        <taxon>Agaricomycetidae</taxon>
        <taxon>Boletales</taxon>
        <taxon>Boletales incertae sedis</taxon>
        <taxon>Leucogyrophana</taxon>
    </lineage>
</organism>